<protein>
    <submittedName>
        <fullName evidence="2">Uncharacterized protein</fullName>
    </submittedName>
</protein>
<reference evidence="3" key="1">
    <citation type="submission" date="2017-01" db="EMBL/GenBank/DDBJ databases">
        <authorList>
            <person name="Brunel B."/>
        </authorList>
    </citation>
    <scope>NUCLEOTIDE SEQUENCE [LARGE SCALE GENOMIC DNA]</scope>
</reference>
<keyword evidence="3" id="KW-1185">Reference proteome</keyword>
<evidence type="ECO:0000313" key="2">
    <source>
        <dbReference type="EMBL" id="SIT59836.1"/>
    </source>
</evidence>
<organism evidence="2 3">
    <name type="scientific">Mesorhizobium prunaredense</name>
    <dbReference type="NCBI Taxonomy" id="1631249"/>
    <lineage>
        <taxon>Bacteria</taxon>
        <taxon>Pseudomonadati</taxon>
        <taxon>Pseudomonadota</taxon>
        <taxon>Alphaproteobacteria</taxon>
        <taxon>Hyphomicrobiales</taxon>
        <taxon>Phyllobacteriaceae</taxon>
        <taxon>Mesorhizobium</taxon>
    </lineage>
</organism>
<evidence type="ECO:0000256" key="1">
    <source>
        <dbReference type="SAM" id="MobiDB-lite"/>
    </source>
</evidence>
<dbReference type="Proteomes" id="UP000188388">
    <property type="component" value="Unassembled WGS sequence"/>
</dbReference>
<sequence>MTIGREAIFTPPRRASSQTGPQLQRKPGSSRLSTLIWSPAHGRCHRLDRAVTVDSRRAAKNSINLGETMSAHRIQTSKRLMPKKNFHRAERSPERRTVVPLPEEMARIRDLAKAWIIRNIGKKGLFTYSINPYTGEKSEKNNELRQLMSSRTLAEMSVRNLSLRPVHRRNLSFIMNTWYREEGGIGYIEYDGKSKLGANAMLLRTFAASPHFEQFQSKASAAAEGILALQNADGSFRPWLKEPNYSFDAKYLLTFYSGEALVALLEYYFRTGLTRYFDEAARGAEFYLEEYVRNIADNFYPAYVPWHTIAYRHLYGLTKADKFAEAVFTLNDKLLELQDLSYRIGRFFNPATPQYGLPHASSDGVYTEGLAYAFEMARRTGDEVRAGRYLDAIMISLKNIASLQYREKLDESPLPFYVYRGAIRTNAEKNRWARIDNVQHTIDAIQALGNFLGSNQASTFELGL</sequence>
<dbReference type="STRING" id="1631249.BQ8794_90001"/>
<feature type="region of interest" description="Disordered" evidence="1">
    <location>
        <begin position="1"/>
        <end position="30"/>
    </location>
</feature>
<dbReference type="InterPro" id="IPR008930">
    <property type="entry name" value="Terpenoid_cyclase/PrenylTrfase"/>
</dbReference>
<accession>A0A1R3VIU6</accession>
<dbReference type="AlphaFoldDB" id="A0A1R3VIU6"/>
<dbReference type="SUPFAM" id="SSF48239">
    <property type="entry name" value="Terpenoid cyclases/Protein prenyltransferases"/>
    <property type="match status" value="1"/>
</dbReference>
<proteinExistence type="predicted"/>
<name>A0A1R3VIU6_9HYPH</name>
<dbReference type="EMBL" id="FTPD01000082">
    <property type="protein sequence ID" value="SIT59836.1"/>
    <property type="molecule type" value="Genomic_DNA"/>
</dbReference>
<evidence type="ECO:0000313" key="3">
    <source>
        <dbReference type="Proteomes" id="UP000188388"/>
    </source>
</evidence>
<gene>
    <name evidence="2" type="ORF">BQ8794_90001</name>
</gene>